<dbReference type="EMBL" id="JARIHO010000002">
    <property type="protein sequence ID" value="KAJ7366204.1"/>
    <property type="molecule type" value="Genomic_DNA"/>
</dbReference>
<keyword evidence="2" id="KW-0472">Membrane</keyword>
<gene>
    <name evidence="4" type="ORF">DFH08DRAFT_833696</name>
</gene>
<dbReference type="InterPro" id="IPR045338">
    <property type="entry name" value="DUF6535"/>
</dbReference>
<feature type="transmembrane region" description="Helical" evidence="2">
    <location>
        <begin position="248"/>
        <end position="269"/>
    </location>
</feature>
<protein>
    <recommendedName>
        <fullName evidence="3">DUF6535 domain-containing protein</fullName>
    </recommendedName>
</protein>
<keyword evidence="2" id="KW-1133">Transmembrane helix</keyword>
<evidence type="ECO:0000259" key="3">
    <source>
        <dbReference type="Pfam" id="PF20153"/>
    </source>
</evidence>
<comment type="caution">
    <text evidence="4">The sequence shown here is derived from an EMBL/GenBank/DDBJ whole genome shotgun (WGS) entry which is preliminary data.</text>
</comment>
<feature type="transmembrane region" description="Helical" evidence="2">
    <location>
        <begin position="276"/>
        <end position="299"/>
    </location>
</feature>
<feature type="transmembrane region" description="Helical" evidence="2">
    <location>
        <begin position="122"/>
        <end position="141"/>
    </location>
</feature>
<organism evidence="4 5">
    <name type="scientific">Mycena albidolilacea</name>
    <dbReference type="NCBI Taxonomy" id="1033008"/>
    <lineage>
        <taxon>Eukaryota</taxon>
        <taxon>Fungi</taxon>
        <taxon>Dikarya</taxon>
        <taxon>Basidiomycota</taxon>
        <taxon>Agaricomycotina</taxon>
        <taxon>Agaricomycetes</taxon>
        <taxon>Agaricomycetidae</taxon>
        <taxon>Agaricales</taxon>
        <taxon>Marasmiineae</taxon>
        <taxon>Mycenaceae</taxon>
        <taxon>Mycena</taxon>
    </lineage>
</organism>
<dbReference type="Proteomes" id="UP001218218">
    <property type="component" value="Unassembled WGS sequence"/>
</dbReference>
<proteinExistence type="predicted"/>
<accession>A0AAD7AQW4</accession>
<feature type="transmembrane region" description="Helical" evidence="2">
    <location>
        <begin position="153"/>
        <end position="171"/>
    </location>
</feature>
<dbReference type="AlphaFoldDB" id="A0AAD7AQW4"/>
<name>A0AAD7AQW4_9AGAR</name>
<evidence type="ECO:0000256" key="1">
    <source>
        <dbReference type="SAM" id="MobiDB-lite"/>
    </source>
</evidence>
<reference evidence="4" key="1">
    <citation type="submission" date="2023-03" db="EMBL/GenBank/DDBJ databases">
        <title>Massive genome expansion in bonnet fungi (Mycena s.s.) driven by repeated elements and novel gene families across ecological guilds.</title>
        <authorList>
            <consortium name="Lawrence Berkeley National Laboratory"/>
            <person name="Harder C.B."/>
            <person name="Miyauchi S."/>
            <person name="Viragh M."/>
            <person name="Kuo A."/>
            <person name="Thoen E."/>
            <person name="Andreopoulos B."/>
            <person name="Lu D."/>
            <person name="Skrede I."/>
            <person name="Drula E."/>
            <person name="Henrissat B."/>
            <person name="Morin E."/>
            <person name="Kohler A."/>
            <person name="Barry K."/>
            <person name="LaButti K."/>
            <person name="Morin E."/>
            <person name="Salamov A."/>
            <person name="Lipzen A."/>
            <person name="Mereny Z."/>
            <person name="Hegedus B."/>
            <person name="Baldrian P."/>
            <person name="Stursova M."/>
            <person name="Weitz H."/>
            <person name="Taylor A."/>
            <person name="Grigoriev I.V."/>
            <person name="Nagy L.G."/>
            <person name="Martin F."/>
            <person name="Kauserud H."/>
        </authorList>
    </citation>
    <scope>NUCLEOTIDE SEQUENCE</scope>
    <source>
        <strain evidence="4">CBHHK002</strain>
    </source>
</reference>
<keyword evidence="5" id="KW-1185">Reference proteome</keyword>
<keyword evidence="2" id="KW-0812">Transmembrane</keyword>
<sequence>MTDPPVLFLSPVSPGPSKDSRSLAMGITENVAQADTDVPASRIPTESEWLVDVIRQLCDTNAEQTQRLETMLDRVNITLETLKQKPKTADKMTTFWTAYEKLADEFDKELQKKYGNDLDTSLIFAGLFSAVSSAFMIQIQPELQPDPNPATQTTLLLLLVQNVTGAAVPGIQMAELTRPTTIIVVAQGFLYFSLFSTLLAALLAVLGKQWLLHYDLVGKKGTIAERGLERQRKLDGLRHWKFDPVMQILPLLLQLSLLLFAVGLTFYLWTINTVIATMVVVLTFGGFILYSLMVISSLLSPDSPFQTSLGVLLRVLTQKITLPQSLQRLCNLSRSMLTPALPLRSFLSKTSSANSPPPGLPQFSLPKNTHLLNSVVAPIFDQIPEPSQEVSAIIWALETSTDPQLAESAAAIVPDLQWPINLTLQSSLRRLADLFQGCFDGWKVRDGMDERAIRCIKAFGVLEIVSEQYPKDPINLLTFDPNLVTSRSDELTSLVRFFRVNNFPKFTLSAPVITQWSLVFISAQEKDFENLETVIKHFQPNEMLLQNPQLCADFLFCVNSFFSPTTRSDICRRDKSDYCSRLMELLFKNLAEHLIAATPLDPQMVHSIVNKVSQFPISMHNVGQNGRCRDAVYHFCAVPGLEYETITLALQNVHMPLSWLQMNKPGATQKSLENVEWVYTMLENSRSQPKAVDAVGDLLQVLFLGKSVQGRVTKSSLETILWAISPDVNHTEDSVHRMKFLAFHVLCSACPWFNDNELGPVLKKQPVWEHLGVFCMQTSSPTSVAYIALGDQLSQKQEWKSAISEDLSTWLRLLPRLFGVYADEATRQTYCSVLARLWPTDEPRCERFGKEKPLAMAFMVLATVWDKFDFSNPTTIHQGIQLAECSVWTSFCARIVGPTGYEKIHQPSQEFKDIIMERLAKAIEFALQRAKQAAIHVATVQLLLKLMNTIRGELTRGHPNPHKAGDGEEIKYWQDLRADRVIV</sequence>
<feature type="transmembrane region" description="Helical" evidence="2">
    <location>
        <begin position="183"/>
        <end position="206"/>
    </location>
</feature>
<feature type="region of interest" description="Disordered" evidence="1">
    <location>
        <begin position="1"/>
        <end position="21"/>
    </location>
</feature>
<evidence type="ECO:0000313" key="4">
    <source>
        <dbReference type="EMBL" id="KAJ7366204.1"/>
    </source>
</evidence>
<evidence type="ECO:0000313" key="5">
    <source>
        <dbReference type="Proteomes" id="UP001218218"/>
    </source>
</evidence>
<evidence type="ECO:0000256" key="2">
    <source>
        <dbReference type="SAM" id="Phobius"/>
    </source>
</evidence>
<dbReference type="Pfam" id="PF20153">
    <property type="entry name" value="DUF6535"/>
    <property type="match status" value="1"/>
</dbReference>
<feature type="domain" description="DUF6535" evidence="3">
    <location>
        <begin position="96"/>
        <end position="270"/>
    </location>
</feature>